<name>A0A0F5QE22_9HYPH</name>
<sequence length="117" mass="13426">MRGPRAQPAQIERARTLRSTMTDAENRLWYHLRDRRLAGFKFVRQLPVAGYYADFACRDAMLIIEADGGQHAKQRDSVRDAALRQAGFTVLRFWNNDILGNTEGVLQTILHTLQPNE</sequence>
<dbReference type="EMBL" id="LANJ01000016">
    <property type="protein sequence ID" value="KKC38259.1"/>
    <property type="molecule type" value="Genomic_DNA"/>
</dbReference>
<dbReference type="Pfam" id="PF04480">
    <property type="entry name" value="DUF559"/>
    <property type="match status" value="1"/>
</dbReference>
<comment type="caution">
    <text evidence="2">The sequence shown here is derived from an EMBL/GenBank/DDBJ whole genome shotgun (WGS) entry which is preliminary data.</text>
</comment>
<reference evidence="2 3" key="1">
    <citation type="submission" date="2015-03" db="EMBL/GenBank/DDBJ databases">
        <authorList>
            <person name="Lepp D."/>
            <person name="Hassan Y.I."/>
            <person name="Li X.-Z."/>
            <person name="Zhou T."/>
        </authorList>
    </citation>
    <scope>NUCLEOTIDE SEQUENCE [LARGE SCALE GENOMIC DNA]</scope>
    <source>
        <strain evidence="2 3">E84</strain>
    </source>
</reference>
<accession>A0A0F5QE22</accession>
<dbReference type="PANTHER" id="PTHR38590">
    <property type="entry name" value="BLL0828 PROTEIN"/>
    <property type="match status" value="1"/>
</dbReference>
<evidence type="ECO:0000313" key="2">
    <source>
        <dbReference type="EMBL" id="KKC38259.1"/>
    </source>
</evidence>
<dbReference type="STRING" id="1293439.WH87_09020"/>
<proteinExistence type="predicted"/>
<dbReference type="Gene3D" id="3.40.960.10">
    <property type="entry name" value="VSR Endonuclease"/>
    <property type="match status" value="1"/>
</dbReference>
<dbReference type="CDD" id="cd01038">
    <property type="entry name" value="Endonuclease_DUF559"/>
    <property type="match status" value="1"/>
</dbReference>
<dbReference type="AlphaFoldDB" id="A0A0F5QE22"/>
<feature type="domain" description="DUF559" evidence="1">
    <location>
        <begin position="11"/>
        <end position="114"/>
    </location>
</feature>
<dbReference type="PANTHER" id="PTHR38590:SF1">
    <property type="entry name" value="BLL0828 PROTEIN"/>
    <property type="match status" value="1"/>
</dbReference>
<dbReference type="Proteomes" id="UP000033411">
    <property type="component" value="Unassembled WGS sequence"/>
</dbReference>
<dbReference type="InterPro" id="IPR047216">
    <property type="entry name" value="Endonuclease_DUF559_bact"/>
</dbReference>
<dbReference type="InterPro" id="IPR007569">
    <property type="entry name" value="DUF559"/>
</dbReference>
<gene>
    <name evidence="2" type="ORF">WH87_09020</name>
</gene>
<dbReference type="RefSeq" id="WP_046139830.1">
    <property type="nucleotide sequence ID" value="NZ_LANJ01000016.1"/>
</dbReference>
<dbReference type="SUPFAM" id="SSF52980">
    <property type="entry name" value="Restriction endonuclease-like"/>
    <property type="match status" value="1"/>
</dbReference>
<evidence type="ECO:0000313" key="3">
    <source>
        <dbReference type="Proteomes" id="UP000033411"/>
    </source>
</evidence>
<dbReference type="InterPro" id="IPR011335">
    <property type="entry name" value="Restrct_endonuc-II-like"/>
</dbReference>
<keyword evidence="3" id="KW-1185">Reference proteome</keyword>
<dbReference type="PATRIC" id="fig|1293439.3.peg.1382"/>
<evidence type="ECO:0000259" key="1">
    <source>
        <dbReference type="Pfam" id="PF04480"/>
    </source>
</evidence>
<organism evidence="2 3">
    <name type="scientific">Devosia epidermidihirudinis</name>
    <dbReference type="NCBI Taxonomy" id="1293439"/>
    <lineage>
        <taxon>Bacteria</taxon>
        <taxon>Pseudomonadati</taxon>
        <taxon>Pseudomonadota</taxon>
        <taxon>Alphaproteobacteria</taxon>
        <taxon>Hyphomicrobiales</taxon>
        <taxon>Devosiaceae</taxon>
        <taxon>Devosia</taxon>
    </lineage>
</organism>
<protein>
    <recommendedName>
        <fullName evidence="1">DUF559 domain-containing protein</fullName>
    </recommendedName>
</protein>